<feature type="non-terminal residue" evidence="2">
    <location>
        <position position="1"/>
    </location>
</feature>
<dbReference type="PANTHER" id="PTHR11851">
    <property type="entry name" value="METALLOPROTEASE"/>
    <property type="match status" value="1"/>
</dbReference>
<dbReference type="InterPro" id="IPR050361">
    <property type="entry name" value="MPP/UQCRC_Complex"/>
</dbReference>
<dbReference type="InterPro" id="IPR011249">
    <property type="entry name" value="Metalloenz_LuxS/M16"/>
</dbReference>
<dbReference type="EMBL" id="PCSU01000060">
    <property type="protein sequence ID" value="PIP56348.1"/>
    <property type="molecule type" value="Genomic_DNA"/>
</dbReference>
<gene>
    <name evidence="2" type="ORF">COX05_03485</name>
</gene>
<protein>
    <recommendedName>
        <fullName evidence="4">Peptidase M16</fullName>
    </recommendedName>
</protein>
<accession>A0A2H0BH64</accession>
<dbReference type="PANTHER" id="PTHR11851:SF49">
    <property type="entry name" value="MITOCHONDRIAL-PROCESSING PEPTIDASE SUBUNIT ALPHA"/>
    <property type="match status" value="1"/>
</dbReference>
<evidence type="ECO:0000313" key="2">
    <source>
        <dbReference type="EMBL" id="PIP56348.1"/>
    </source>
</evidence>
<evidence type="ECO:0008006" key="4">
    <source>
        <dbReference type="Google" id="ProtNLM"/>
    </source>
</evidence>
<comment type="similarity">
    <text evidence="1">Belongs to the peptidase M16 family.</text>
</comment>
<dbReference type="SUPFAM" id="SSF63411">
    <property type="entry name" value="LuxS/MPP-like metallohydrolase"/>
    <property type="match status" value="1"/>
</dbReference>
<name>A0A2H0BH64_UNCKA</name>
<comment type="caution">
    <text evidence="2">The sequence shown here is derived from an EMBL/GenBank/DDBJ whole genome shotgun (WGS) entry which is preliminary data.</text>
</comment>
<organism evidence="2 3">
    <name type="scientific">candidate division WWE3 bacterium CG22_combo_CG10-13_8_21_14_all_39_12</name>
    <dbReference type="NCBI Taxonomy" id="1975094"/>
    <lineage>
        <taxon>Bacteria</taxon>
        <taxon>Katanobacteria</taxon>
    </lineage>
</organism>
<reference evidence="2 3" key="1">
    <citation type="submission" date="2017-09" db="EMBL/GenBank/DDBJ databases">
        <title>Depth-based differentiation of microbial function through sediment-hosted aquifers and enrichment of novel symbionts in the deep terrestrial subsurface.</title>
        <authorList>
            <person name="Probst A.J."/>
            <person name="Ladd B."/>
            <person name="Jarett J.K."/>
            <person name="Geller-Mcgrath D.E."/>
            <person name="Sieber C.M."/>
            <person name="Emerson J.B."/>
            <person name="Anantharaman K."/>
            <person name="Thomas B.C."/>
            <person name="Malmstrom R."/>
            <person name="Stieglmeier M."/>
            <person name="Klingl A."/>
            <person name="Woyke T."/>
            <person name="Ryan C.M."/>
            <person name="Banfield J.F."/>
        </authorList>
    </citation>
    <scope>NUCLEOTIDE SEQUENCE [LARGE SCALE GENOMIC DNA]</scope>
    <source>
        <strain evidence="2">CG22_combo_CG10-13_8_21_14_all_39_12</strain>
    </source>
</reference>
<proteinExistence type="inferred from homology"/>
<evidence type="ECO:0000256" key="1">
    <source>
        <dbReference type="ARBA" id="ARBA00007261"/>
    </source>
</evidence>
<sequence length="126" mass="14073">TGLWFARAGVDTARVDDAVTAIVNEFKKISETTVLDGELSRAKEYLKGKTLLSVETSDDLAHWYGFQELLEAEVLSPREYNSKIDNISASDIQSVAQEIIQPENLHFGIIGPFDDKKRFEDLVGIL</sequence>
<dbReference type="Proteomes" id="UP000228495">
    <property type="component" value="Unassembled WGS sequence"/>
</dbReference>
<dbReference type="AlphaFoldDB" id="A0A2H0BH64"/>
<dbReference type="GO" id="GO:0046872">
    <property type="term" value="F:metal ion binding"/>
    <property type="evidence" value="ECO:0007669"/>
    <property type="project" value="InterPro"/>
</dbReference>
<dbReference type="Gene3D" id="3.30.830.10">
    <property type="entry name" value="Metalloenzyme, LuxS/M16 peptidase-like"/>
    <property type="match status" value="1"/>
</dbReference>
<evidence type="ECO:0000313" key="3">
    <source>
        <dbReference type="Proteomes" id="UP000228495"/>
    </source>
</evidence>